<evidence type="ECO:0000256" key="2">
    <source>
        <dbReference type="ARBA" id="ARBA00022448"/>
    </source>
</evidence>
<dbReference type="SUPFAM" id="SSF52540">
    <property type="entry name" value="P-loop containing nucleoside triphosphate hydrolases"/>
    <property type="match status" value="1"/>
</dbReference>
<dbReference type="Gene3D" id="3.40.50.300">
    <property type="entry name" value="P-loop containing nucleotide triphosphate hydrolases"/>
    <property type="match status" value="1"/>
</dbReference>
<dbReference type="PROSITE" id="PS50893">
    <property type="entry name" value="ABC_TRANSPORTER_2"/>
    <property type="match status" value="1"/>
</dbReference>
<evidence type="ECO:0000259" key="5">
    <source>
        <dbReference type="PROSITE" id="PS50893"/>
    </source>
</evidence>
<reference evidence="7" key="1">
    <citation type="submission" date="2016-07" db="EMBL/GenBank/DDBJ databases">
        <title>Nontailed viruses are major unrecognized killers of bacteria in the ocean.</title>
        <authorList>
            <person name="Kauffman K."/>
            <person name="Hussain F."/>
            <person name="Yang J."/>
            <person name="Arevalo P."/>
            <person name="Brown J."/>
            <person name="Cutler M."/>
            <person name="Kelly L."/>
            <person name="Polz M.F."/>
        </authorList>
    </citation>
    <scope>NUCLEOTIDE SEQUENCE [LARGE SCALE GENOMIC DNA]</scope>
    <source>
        <strain evidence="7">10N.261.48.B5</strain>
    </source>
</reference>
<proteinExistence type="inferred from homology"/>
<organism evidence="6 7">
    <name type="scientific">Vibrio splendidus</name>
    <dbReference type="NCBI Taxonomy" id="29497"/>
    <lineage>
        <taxon>Bacteria</taxon>
        <taxon>Pseudomonadati</taxon>
        <taxon>Pseudomonadota</taxon>
        <taxon>Gammaproteobacteria</taxon>
        <taxon>Vibrionales</taxon>
        <taxon>Vibrionaceae</taxon>
        <taxon>Vibrio</taxon>
    </lineage>
</organism>
<dbReference type="Pfam" id="PF00005">
    <property type="entry name" value="ABC_tran"/>
    <property type="match status" value="1"/>
</dbReference>
<keyword evidence="4" id="KW-0067">ATP-binding</keyword>
<dbReference type="InterPro" id="IPR050166">
    <property type="entry name" value="ABC_transporter_ATP-bind"/>
</dbReference>
<evidence type="ECO:0000256" key="4">
    <source>
        <dbReference type="ARBA" id="ARBA00022840"/>
    </source>
</evidence>
<dbReference type="PANTHER" id="PTHR42788">
    <property type="entry name" value="TAURINE IMPORT ATP-BINDING PROTEIN-RELATED"/>
    <property type="match status" value="1"/>
</dbReference>
<dbReference type="InterPro" id="IPR017871">
    <property type="entry name" value="ABC_transporter-like_CS"/>
</dbReference>
<gene>
    <name evidence="6" type="ORF">BCT54_18010</name>
</gene>
<sequence>MSVNTVGVQISSAYLRYNDSEHATLSGLSLSLSAGKWTVLLGRSGCGKTTVLRYLAGLLDNKVEWQGTLATSDELPLTDRIAYMAQQDLLLPWLSVIDNVCLSHRFQNPASDKALQTNQALELLAAVGLADYANTMPDQLSGGMRQRVALARTLMQDKPVVLMDEPFSALDAVTRHKLQSLACELLKDKTVVLITHDPQEAVRLADNLYVLQGTPANARSLSVPNTATPRVLDGECAELQQAILDQLERDYE</sequence>
<dbReference type="InterPro" id="IPR003439">
    <property type="entry name" value="ABC_transporter-like_ATP-bd"/>
</dbReference>
<comment type="caution">
    <text evidence="6">The sequence shown here is derived from an EMBL/GenBank/DDBJ whole genome shotgun (WGS) entry which is preliminary data.</text>
</comment>
<dbReference type="EMBL" id="MCZF01000029">
    <property type="protein sequence ID" value="PMM64071.1"/>
    <property type="molecule type" value="Genomic_DNA"/>
</dbReference>
<dbReference type="Proteomes" id="UP000235533">
    <property type="component" value="Unassembled WGS sequence"/>
</dbReference>
<evidence type="ECO:0000313" key="6">
    <source>
        <dbReference type="EMBL" id="PMM64071.1"/>
    </source>
</evidence>
<keyword evidence="2" id="KW-0813">Transport</keyword>
<accession>A0A2N7JWD2</accession>
<comment type="similarity">
    <text evidence="1">Belongs to the ABC transporter superfamily.</text>
</comment>
<dbReference type="GO" id="GO:0016887">
    <property type="term" value="F:ATP hydrolysis activity"/>
    <property type="evidence" value="ECO:0007669"/>
    <property type="project" value="InterPro"/>
</dbReference>
<protein>
    <submittedName>
        <fullName evidence="6">Hydrogenase expression protein</fullName>
    </submittedName>
</protein>
<dbReference type="InterPro" id="IPR027417">
    <property type="entry name" value="P-loop_NTPase"/>
</dbReference>
<feature type="domain" description="ABC transporter" evidence="5">
    <location>
        <begin position="8"/>
        <end position="238"/>
    </location>
</feature>
<dbReference type="GO" id="GO:0005524">
    <property type="term" value="F:ATP binding"/>
    <property type="evidence" value="ECO:0007669"/>
    <property type="project" value="UniProtKB-KW"/>
</dbReference>
<dbReference type="PROSITE" id="PS00211">
    <property type="entry name" value="ABC_TRANSPORTER_1"/>
    <property type="match status" value="1"/>
</dbReference>
<dbReference type="RefSeq" id="WP_102551213.1">
    <property type="nucleotide sequence ID" value="NZ_MCZF01000029.1"/>
</dbReference>
<keyword evidence="3" id="KW-0547">Nucleotide-binding</keyword>
<dbReference type="InterPro" id="IPR003593">
    <property type="entry name" value="AAA+_ATPase"/>
</dbReference>
<evidence type="ECO:0000313" key="7">
    <source>
        <dbReference type="Proteomes" id="UP000235533"/>
    </source>
</evidence>
<dbReference type="AlphaFoldDB" id="A0A2N7JWD2"/>
<name>A0A2N7JWD2_VIBSP</name>
<evidence type="ECO:0000256" key="1">
    <source>
        <dbReference type="ARBA" id="ARBA00005417"/>
    </source>
</evidence>
<evidence type="ECO:0000256" key="3">
    <source>
        <dbReference type="ARBA" id="ARBA00022741"/>
    </source>
</evidence>
<dbReference type="PANTHER" id="PTHR42788:SF19">
    <property type="entry name" value="ALIPHATIC SULFONATES IMPORT ATP-BINDING PROTEIN SSUB 2"/>
    <property type="match status" value="1"/>
</dbReference>
<dbReference type="SMART" id="SM00382">
    <property type="entry name" value="AAA"/>
    <property type="match status" value="1"/>
</dbReference>